<dbReference type="RefSeq" id="WP_011728609.1">
    <property type="nucleotide sequence ID" value="NZ_CP009495.1"/>
</dbReference>
<name>A0A653FPB9_MYCSM</name>
<dbReference type="OMA" id="VWTSAIQ"/>
<accession>A0A653FPB9</accession>
<gene>
    <name evidence="1" type="ORF">BIN_B_05305</name>
</gene>
<reference evidence="1" key="1">
    <citation type="submission" date="2019-05" db="EMBL/GenBank/DDBJ databases">
        <authorList>
            <person name="Naeem R."/>
            <person name="Antony C."/>
            <person name="Guan Q."/>
        </authorList>
    </citation>
    <scope>NUCLEOTIDE SEQUENCE</scope>
    <source>
        <strain evidence="1">1</strain>
    </source>
</reference>
<proteinExistence type="predicted"/>
<evidence type="ECO:0000313" key="1">
    <source>
        <dbReference type="EMBL" id="VTP10956.1"/>
    </source>
</evidence>
<dbReference type="AlphaFoldDB" id="A0A653FPB9"/>
<organism evidence="1">
    <name type="scientific">Mycolicibacterium smegmatis</name>
    <name type="common">Mycobacterium smegmatis</name>
    <dbReference type="NCBI Taxonomy" id="1772"/>
    <lineage>
        <taxon>Bacteria</taxon>
        <taxon>Bacillati</taxon>
        <taxon>Actinomycetota</taxon>
        <taxon>Actinomycetes</taxon>
        <taxon>Mycobacteriales</taxon>
        <taxon>Mycobacteriaceae</taxon>
        <taxon>Mycolicibacterium</taxon>
    </lineage>
</organism>
<protein>
    <submittedName>
        <fullName evidence="1">Uncharacterized protein</fullName>
    </submittedName>
</protein>
<dbReference type="GeneID" id="93457611"/>
<dbReference type="KEGG" id="msh:LI98_14095"/>
<dbReference type="EMBL" id="LR589660">
    <property type="protein sequence ID" value="VTP10956.1"/>
    <property type="molecule type" value="Genomic_DNA"/>
</dbReference>
<sequence length="108" mass="11573">MTDIAPMTTSSNPPLPPGAISASPWEPASGKYPAYRIVNTSERTLTDHDALVSAGALQWVDGTIEDGHLDDCPTIYIDQPATLNSDQARELAAILLDLAAQIDGWVQR</sequence>
<dbReference type="KEGG" id="msn:LI99_14090"/>